<reference evidence="4" key="1">
    <citation type="journal article" date="2019" name="Toxins">
        <title>Detection of Abrin-Like and Prepropulchellin-Like Toxin Genes and Transcripts Using Whole Genome Sequencing and Full-Length Transcript Sequencing of Abrus precatorius.</title>
        <authorList>
            <person name="Hovde B.T."/>
            <person name="Daligault H.E."/>
            <person name="Hanschen E.R."/>
            <person name="Kunde Y.A."/>
            <person name="Johnson M.B."/>
            <person name="Starkenburg S.R."/>
            <person name="Johnson S.L."/>
        </authorList>
    </citation>
    <scope>NUCLEOTIDE SEQUENCE [LARGE SCALE GENOMIC DNA]</scope>
</reference>
<name>A0A8B8MJI3_ABRPR</name>
<dbReference type="AlphaFoldDB" id="A0A8B8MJI3"/>
<dbReference type="KEGG" id="aprc:113873472"/>
<dbReference type="Pfam" id="PF22725">
    <property type="entry name" value="GFO_IDH_MocA_C3"/>
    <property type="match status" value="1"/>
</dbReference>
<evidence type="ECO:0000259" key="2">
    <source>
        <dbReference type="Pfam" id="PF01408"/>
    </source>
</evidence>
<sequence length="360" mass="39609">MAQTLIQIGVVGCADIANKVSRAITLAPNAAICAVASRSLDKASAFAAANAVPLTAKLYGSYEALLQDPDVDAVYMPLPTSLHLPWAVLAAQHKKHLLLEKPVALDVAQFDRILEACESNGVQFMDNTMWVHNPRTHAMAQFLNDAHRFGDLKSVRTCFTFAADSDYLENNIRVKADLDGLGSLGDQGWYCIRAILLAANYELPKIVVASREAVLNKDGVILDCGASLYWEDGKVATFHCSFLANLTMDITAIGTRGTLHVHDFVIPYHEKEASFMAGTETSFDDLVTGWAKQPSKHTVNTDLPQEVLLVREFANLVAQIKFKNSKPDKKWPTISRKTQLVLDAVKTSIQRGFEPVRIQE</sequence>
<dbReference type="Gene3D" id="3.40.50.720">
    <property type="entry name" value="NAD(P)-binding Rossmann-like Domain"/>
    <property type="match status" value="1"/>
</dbReference>
<evidence type="ECO:0000259" key="3">
    <source>
        <dbReference type="Pfam" id="PF22725"/>
    </source>
</evidence>
<dbReference type="InterPro" id="IPR055170">
    <property type="entry name" value="GFO_IDH_MocA-like_dom"/>
</dbReference>
<dbReference type="PANTHER" id="PTHR46368:SF8">
    <property type="entry name" value="OXIDOREDUCTASE FAMILY, NAD-BINDING ROSSMANN FOLD PROTEIN"/>
    <property type="match status" value="1"/>
</dbReference>
<dbReference type="InterPro" id="IPR000683">
    <property type="entry name" value="Gfo/Idh/MocA-like_OxRdtase_N"/>
</dbReference>
<proteinExistence type="inferred from homology"/>
<dbReference type="RefSeq" id="XP_027367404.1">
    <property type="nucleotide sequence ID" value="XM_027511603.1"/>
</dbReference>
<comment type="similarity">
    <text evidence="1">Belongs to the Gfo/Idh/MocA family.</text>
</comment>
<accession>A0A8B8MJI3</accession>
<protein>
    <submittedName>
        <fullName evidence="5">Uncharacterized oxidoreductase At4g09670-like</fullName>
    </submittedName>
</protein>
<dbReference type="Proteomes" id="UP000694853">
    <property type="component" value="Unplaced"/>
</dbReference>
<gene>
    <name evidence="5" type="primary">LOC113873472</name>
</gene>
<feature type="domain" description="GFO/IDH/MocA-like oxidoreductase" evidence="3">
    <location>
        <begin position="143"/>
        <end position="259"/>
    </location>
</feature>
<dbReference type="InterPro" id="IPR036291">
    <property type="entry name" value="NAD(P)-bd_dom_sf"/>
</dbReference>
<dbReference type="SUPFAM" id="SSF51735">
    <property type="entry name" value="NAD(P)-binding Rossmann-fold domains"/>
    <property type="match status" value="1"/>
</dbReference>
<dbReference type="PANTHER" id="PTHR46368">
    <property type="match status" value="1"/>
</dbReference>
<organism evidence="4 5">
    <name type="scientific">Abrus precatorius</name>
    <name type="common">Indian licorice</name>
    <name type="synonym">Glycine abrus</name>
    <dbReference type="NCBI Taxonomy" id="3816"/>
    <lineage>
        <taxon>Eukaryota</taxon>
        <taxon>Viridiplantae</taxon>
        <taxon>Streptophyta</taxon>
        <taxon>Embryophyta</taxon>
        <taxon>Tracheophyta</taxon>
        <taxon>Spermatophyta</taxon>
        <taxon>Magnoliopsida</taxon>
        <taxon>eudicotyledons</taxon>
        <taxon>Gunneridae</taxon>
        <taxon>Pentapetalae</taxon>
        <taxon>rosids</taxon>
        <taxon>fabids</taxon>
        <taxon>Fabales</taxon>
        <taxon>Fabaceae</taxon>
        <taxon>Papilionoideae</taxon>
        <taxon>50 kb inversion clade</taxon>
        <taxon>NPAAA clade</taxon>
        <taxon>indigoferoid/millettioid clade</taxon>
        <taxon>Abreae</taxon>
        <taxon>Abrus</taxon>
    </lineage>
</organism>
<dbReference type="OrthoDB" id="2129491at2759"/>
<evidence type="ECO:0000313" key="5">
    <source>
        <dbReference type="RefSeq" id="XP_027367404.1"/>
    </source>
</evidence>
<reference evidence="5" key="2">
    <citation type="submission" date="2025-08" db="UniProtKB">
        <authorList>
            <consortium name="RefSeq"/>
        </authorList>
    </citation>
    <scope>IDENTIFICATION</scope>
    <source>
        <tissue evidence="5">Young leaves</tissue>
    </source>
</reference>
<dbReference type="GeneID" id="113873472"/>
<evidence type="ECO:0000256" key="1">
    <source>
        <dbReference type="ARBA" id="ARBA00010928"/>
    </source>
</evidence>
<dbReference type="GO" id="GO:0000166">
    <property type="term" value="F:nucleotide binding"/>
    <property type="evidence" value="ECO:0007669"/>
    <property type="project" value="InterPro"/>
</dbReference>
<keyword evidence="4" id="KW-1185">Reference proteome</keyword>
<dbReference type="SUPFAM" id="SSF55347">
    <property type="entry name" value="Glyceraldehyde-3-phosphate dehydrogenase-like, C-terminal domain"/>
    <property type="match status" value="1"/>
</dbReference>
<dbReference type="Pfam" id="PF01408">
    <property type="entry name" value="GFO_IDH_MocA"/>
    <property type="match status" value="1"/>
</dbReference>
<dbReference type="Gene3D" id="3.30.360.10">
    <property type="entry name" value="Dihydrodipicolinate Reductase, domain 2"/>
    <property type="match status" value="1"/>
</dbReference>
<evidence type="ECO:0000313" key="4">
    <source>
        <dbReference type="Proteomes" id="UP000694853"/>
    </source>
</evidence>
<feature type="domain" description="Gfo/Idh/MocA-like oxidoreductase N-terminal" evidence="2">
    <location>
        <begin position="6"/>
        <end position="125"/>
    </location>
</feature>